<dbReference type="AlphaFoldDB" id="A0A7N0RE17"/>
<dbReference type="Proteomes" id="UP000594263">
    <property type="component" value="Unplaced"/>
</dbReference>
<protein>
    <submittedName>
        <fullName evidence="2">Uncharacterized protein</fullName>
    </submittedName>
</protein>
<accession>A0A7N0RE17</accession>
<keyword evidence="1" id="KW-1133">Transmembrane helix</keyword>
<sequence length="244" mass="26551">MSALIQLPANLSVLNTLHDQFWKRPTYRSHFPITKLKSFTRASCRFQEAPCSLMSGDKDGFFGKREGLDVKRRRTVVVRLNRRPGFNGGGGGGGDGLNSRVLGNLALAIGLTYLTMTGQIGVVFDAIGWVVDTLVSISLLVVIVPIIGIGAFLWWAGKDVVQDTCPSCGQEFQTFKSLLNEELQSCPYCGQPFSVVDGKFANGSGSGDSNPFGQIFNDFSPQSKKEKSFSSKVVDVEAEVRDVE</sequence>
<dbReference type="OMA" id="WFAGRDI"/>
<evidence type="ECO:0000313" key="3">
    <source>
        <dbReference type="Proteomes" id="UP000594263"/>
    </source>
</evidence>
<dbReference type="EnsemblPlants" id="Kaladp0008s0850.1.v1.1">
    <property type="protein sequence ID" value="Kaladp0008s0850.1.v1.1"/>
    <property type="gene ID" value="Kaladp0008s0850.v1.1"/>
</dbReference>
<dbReference type="Gramene" id="Kaladp0008s0850.1.v1.1">
    <property type="protein sequence ID" value="Kaladp0008s0850.1.v1.1"/>
    <property type="gene ID" value="Kaladp0008s0850.v1.1"/>
</dbReference>
<feature type="transmembrane region" description="Helical" evidence="1">
    <location>
        <begin position="105"/>
        <end position="131"/>
    </location>
</feature>
<keyword evidence="1" id="KW-0812">Transmembrane</keyword>
<evidence type="ECO:0000313" key="2">
    <source>
        <dbReference type="EnsemblPlants" id="Kaladp0008s0850.1.v1.1"/>
    </source>
</evidence>
<dbReference type="PANTHER" id="PTHR36785:SF1">
    <property type="entry name" value="OS05G0502500 PROTEIN"/>
    <property type="match status" value="1"/>
</dbReference>
<proteinExistence type="predicted"/>
<organism evidence="2 3">
    <name type="scientific">Kalanchoe fedtschenkoi</name>
    <name type="common">Lavender scallops</name>
    <name type="synonym">South American air plant</name>
    <dbReference type="NCBI Taxonomy" id="63787"/>
    <lineage>
        <taxon>Eukaryota</taxon>
        <taxon>Viridiplantae</taxon>
        <taxon>Streptophyta</taxon>
        <taxon>Embryophyta</taxon>
        <taxon>Tracheophyta</taxon>
        <taxon>Spermatophyta</taxon>
        <taxon>Magnoliopsida</taxon>
        <taxon>eudicotyledons</taxon>
        <taxon>Gunneridae</taxon>
        <taxon>Pentapetalae</taxon>
        <taxon>Saxifragales</taxon>
        <taxon>Crassulaceae</taxon>
        <taxon>Kalanchoe</taxon>
    </lineage>
</organism>
<reference evidence="2" key="1">
    <citation type="submission" date="2021-01" db="UniProtKB">
        <authorList>
            <consortium name="EnsemblPlants"/>
        </authorList>
    </citation>
    <scope>IDENTIFICATION</scope>
</reference>
<keyword evidence="1" id="KW-0472">Membrane</keyword>
<name>A0A7N0RE17_KALFE</name>
<feature type="transmembrane region" description="Helical" evidence="1">
    <location>
        <begin position="137"/>
        <end position="156"/>
    </location>
</feature>
<keyword evidence="3" id="KW-1185">Reference proteome</keyword>
<evidence type="ECO:0000256" key="1">
    <source>
        <dbReference type="SAM" id="Phobius"/>
    </source>
</evidence>
<dbReference type="PANTHER" id="PTHR36785">
    <property type="entry name" value="OS05G0502500 PROTEIN"/>
    <property type="match status" value="1"/>
</dbReference>